<keyword evidence="1" id="KW-0472">Membrane</keyword>
<evidence type="ECO:0000256" key="1">
    <source>
        <dbReference type="SAM" id="Phobius"/>
    </source>
</evidence>
<dbReference type="PROSITE" id="PS00409">
    <property type="entry name" value="PROKAR_NTER_METHYL"/>
    <property type="match status" value="1"/>
</dbReference>
<dbReference type="InterPro" id="IPR012902">
    <property type="entry name" value="N_methyl_site"/>
</dbReference>
<dbReference type="AlphaFoldDB" id="A0A5C5ZAI2"/>
<feature type="transmembrane region" description="Helical" evidence="1">
    <location>
        <begin position="12"/>
        <end position="35"/>
    </location>
</feature>
<keyword evidence="3" id="KW-1185">Reference proteome</keyword>
<comment type="caution">
    <text evidence="2">The sequence shown here is derived from an EMBL/GenBank/DDBJ whole genome shotgun (WGS) entry which is preliminary data.</text>
</comment>
<proteinExistence type="predicted"/>
<keyword evidence="1" id="KW-0812">Transmembrane</keyword>
<gene>
    <name evidence="2" type="ORF">CA13_49980</name>
</gene>
<dbReference type="OrthoDB" id="278593at2"/>
<dbReference type="RefSeq" id="WP_146400770.1">
    <property type="nucleotide sequence ID" value="NZ_SJPJ01000001.1"/>
</dbReference>
<dbReference type="Proteomes" id="UP000315010">
    <property type="component" value="Unassembled WGS sequence"/>
</dbReference>
<keyword evidence="1" id="KW-1133">Transmembrane helix</keyword>
<evidence type="ECO:0000313" key="2">
    <source>
        <dbReference type="EMBL" id="TWT83533.1"/>
    </source>
</evidence>
<reference evidence="2 3" key="1">
    <citation type="submission" date="2019-02" db="EMBL/GenBank/DDBJ databases">
        <title>Deep-cultivation of Planctomycetes and their phenomic and genomic characterization uncovers novel biology.</title>
        <authorList>
            <person name="Wiegand S."/>
            <person name="Jogler M."/>
            <person name="Boedeker C."/>
            <person name="Pinto D."/>
            <person name="Vollmers J."/>
            <person name="Rivas-Marin E."/>
            <person name="Kohn T."/>
            <person name="Peeters S.H."/>
            <person name="Heuer A."/>
            <person name="Rast P."/>
            <person name="Oberbeckmann S."/>
            <person name="Bunk B."/>
            <person name="Jeske O."/>
            <person name="Meyerdierks A."/>
            <person name="Storesund J.E."/>
            <person name="Kallscheuer N."/>
            <person name="Luecker S."/>
            <person name="Lage O.M."/>
            <person name="Pohl T."/>
            <person name="Merkel B.J."/>
            <person name="Hornburger P."/>
            <person name="Mueller R.-W."/>
            <person name="Bruemmer F."/>
            <person name="Labrenz M."/>
            <person name="Spormann A.M."/>
            <person name="Op Den Camp H."/>
            <person name="Overmann J."/>
            <person name="Amann R."/>
            <person name="Jetten M.S.M."/>
            <person name="Mascher T."/>
            <person name="Medema M.H."/>
            <person name="Devos D.P."/>
            <person name="Kaster A.-K."/>
            <person name="Ovreas L."/>
            <person name="Rohde M."/>
            <person name="Galperin M.Y."/>
            <person name="Jogler C."/>
        </authorList>
    </citation>
    <scope>NUCLEOTIDE SEQUENCE [LARGE SCALE GENOMIC DNA]</scope>
    <source>
        <strain evidence="2 3">CA13</strain>
    </source>
</reference>
<accession>A0A5C5ZAI2</accession>
<organism evidence="2 3">
    <name type="scientific">Novipirellula herctigrandis</name>
    <dbReference type="NCBI Taxonomy" id="2527986"/>
    <lineage>
        <taxon>Bacteria</taxon>
        <taxon>Pseudomonadati</taxon>
        <taxon>Planctomycetota</taxon>
        <taxon>Planctomycetia</taxon>
        <taxon>Pirellulales</taxon>
        <taxon>Pirellulaceae</taxon>
        <taxon>Novipirellula</taxon>
    </lineage>
</organism>
<evidence type="ECO:0008006" key="4">
    <source>
        <dbReference type="Google" id="ProtNLM"/>
    </source>
</evidence>
<name>A0A5C5ZAI2_9BACT</name>
<sequence length="150" mass="16320">MYLNPRTNRHGVTLLEAVIVAVLVSGAAVATSFLMNPSWSHRPQVRATTTQIGQVLTMARNMAVKNQTTVIVRRDTTELFVAEMAGPFRDQQERWISIGAECTLSGSPAEIRFSPMANADQTLRWNVSAGGVNGQVEVNPITGVVTTRLP</sequence>
<dbReference type="EMBL" id="SJPJ01000001">
    <property type="protein sequence ID" value="TWT83533.1"/>
    <property type="molecule type" value="Genomic_DNA"/>
</dbReference>
<evidence type="ECO:0000313" key="3">
    <source>
        <dbReference type="Proteomes" id="UP000315010"/>
    </source>
</evidence>
<protein>
    <recommendedName>
        <fullName evidence="4">General secretion pathway GspH domain-containing protein</fullName>
    </recommendedName>
</protein>